<evidence type="ECO:0000256" key="10">
    <source>
        <dbReference type="PROSITE-ProRule" id="PRU10133"/>
    </source>
</evidence>
<dbReference type="PANTHER" id="PTHR24067">
    <property type="entry name" value="UBIQUITIN-CONJUGATING ENZYME E2"/>
    <property type="match status" value="1"/>
</dbReference>
<proteinExistence type="predicted"/>
<gene>
    <name evidence="14" type="ORF">ANCCAN_02109</name>
</gene>
<evidence type="ECO:0000256" key="7">
    <source>
        <dbReference type="ARBA" id="ARBA00023242"/>
    </source>
</evidence>
<feature type="domain" description="UBC core" evidence="12">
    <location>
        <begin position="4"/>
        <end position="157"/>
    </location>
</feature>
<dbReference type="InterPro" id="IPR023313">
    <property type="entry name" value="UBQ-conjugating_AS"/>
</dbReference>
<dbReference type="GO" id="GO:0005634">
    <property type="term" value="C:nucleus"/>
    <property type="evidence" value="ECO:0007669"/>
    <property type="project" value="UniProtKB-SubCell"/>
</dbReference>
<dbReference type="SUPFAM" id="SSF54495">
    <property type="entry name" value="UBC-like"/>
    <property type="match status" value="2"/>
</dbReference>
<sequence length="750" mass="85837">MAGIAAGRLAEERKAWRKDHPFGFIAKPVKNPDGTLNLFNWECAIPGKKDTIWEGGLYKIRMLFKDDFPSTPPKCKFEPPLFHPNVYPSGTVCLSLLDENKDWKPSITIKQLLIGIQDLLNNPNPDDPAQAEAYQIFCQNRAEYEKRMAGIAAGRLAEERKAWRKDHPFGFIAKPVKNPDGTLNLFNWECAIPGKKDTIWEGGLYKIRMLFKDDFPSTPPKCKFEPPLFHPNVYPSGTVCLSLLDENKDWKPSITIKQLLIGIQDLLNNPNPDDPAQAEAYQIFCQNSDGGLSTRSVFVEKQQSFQQKSSRSKCLDRLLNQYGLYLITFQCCCNVRSVAQMTVVYGHRRSSRRIEEAKRKARPELNNFGWDTLGLAEKFAIPDFQDNILRVDGKKLSLEEFREKYERPRIPCILKGLTDEWQAHEKWTVSRISRKYRNQRFKCGEDDDGYSVKLKMKYYADYMANTRDDSPLYIFDSGFGDRHKTNKLLADFSVPHLFKDDLFSYADYKKRPPHRWFVMGPARSGTSIHVDPLGTSAWNALIVGHKRYHFFHLCGHKRWVLIPPDAPRTLVKPYQSEKGKHPDEAVTWFSTVYKRVRASTWPKEYPVIEARQGPGDTMFVPSGWWHVVINEDDTIAVTQNFCSTVNLAQVWPKTVRGRPKLSKHWFKRLNKERPELIPIMEQSMQGPIEGESSSDSSSSSSSSDDDTSSDEDNGAVNPSLPGTRKRRYDEVSAHVGEGDSCASKMRCSPR</sequence>
<keyword evidence="3" id="KW-0808">Transferase</keyword>
<evidence type="ECO:0000313" key="15">
    <source>
        <dbReference type="Proteomes" id="UP000252519"/>
    </source>
</evidence>
<evidence type="ECO:0000256" key="5">
    <source>
        <dbReference type="ARBA" id="ARBA00022786"/>
    </source>
</evidence>
<evidence type="ECO:0000256" key="9">
    <source>
        <dbReference type="ARBA" id="ARBA00044296"/>
    </source>
</evidence>
<dbReference type="SMART" id="SM00558">
    <property type="entry name" value="JmjC"/>
    <property type="match status" value="1"/>
</dbReference>
<dbReference type="InterPro" id="IPR016135">
    <property type="entry name" value="UBQ-conjugating_enzyme/RWD"/>
</dbReference>
<evidence type="ECO:0000313" key="14">
    <source>
        <dbReference type="EMBL" id="RCN51749.1"/>
    </source>
</evidence>
<dbReference type="GO" id="GO:0005524">
    <property type="term" value="F:ATP binding"/>
    <property type="evidence" value="ECO:0007669"/>
    <property type="project" value="UniProtKB-KW"/>
</dbReference>
<dbReference type="Pfam" id="PF02373">
    <property type="entry name" value="JmjC"/>
    <property type="match status" value="1"/>
</dbReference>
<dbReference type="GO" id="GO:0032446">
    <property type="term" value="P:protein modification by small protein conjugation"/>
    <property type="evidence" value="ECO:0007669"/>
    <property type="project" value="UniProtKB-ARBA"/>
</dbReference>
<dbReference type="Gene3D" id="2.60.120.650">
    <property type="entry name" value="Cupin"/>
    <property type="match status" value="1"/>
</dbReference>
<dbReference type="GO" id="GO:0019787">
    <property type="term" value="F:ubiquitin-like protein transferase activity"/>
    <property type="evidence" value="ECO:0007669"/>
    <property type="project" value="UniProtKB-ARBA"/>
</dbReference>
<dbReference type="PROSITE" id="PS51184">
    <property type="entry name" value="JMJC"/>
    <property type="match status" value="1"/>
</dbReference>
<dbReference type="GO" id="GO:0005694">
    <property type="term" value="C:chromosome"/>
    <property type="evidence" value="ECO:0007669"/>
    <property type="project" value="UniProtKB-ARBA"/>
</dbReference>
<dbReference type="GO" id="GO:0016874">
    <property type="term" value="F:ligase activity"/>
    <property type="evidence" value="ECO:0007669"/>
    <property type="project" value="UniProtKB-KW"/>
</dbReference>
<dbReference type="InterPro" id="IPR000608">
    <property type="entry name" value="UBC"/>
</dbReference>
<dbReference type="InterPro" id="IPR003347">
    <property type="entry name" value="JmjC_dom"/>
</dbReference>
<feature type="compositionally biased region" description="Low complexity" evidence="11">
    <location>
        <begin position="693"/>
        <end position="702"/>
    </location>
</feature>
<evidence type="ECO:0000259" key="13">
    <source>
        <dbReference type="PROSITE" id="PS51184"/>
    </source>
</evidence>
<keyword evidence="4" id="KW-0547">Nucleotide-binding</keyword>
<evidence type="ECO:0000256" key="2">
    <source>
        <dbReference type="ARBA" id="ARBA00004718"/>
    </source>
</evidence>
<keyword evidence="6" id="KW-0067">ATP-binding</keyword>
<organism evidence="14 15">
    <name type="scientific">Ancylostoma caninum</name>
    <name type="common">Dog hookworm</name>
    <dbReference type="NCBI Taxonomy" id="29170"/>
    <lineage>
        <taxon>Eukaryota</taxon>
        <taxon>Metazoa</taxon>
        <taxon>Ecdysozoa</taxon>
        <taxon>Nematoda</taxon>
        <taxon>Chromadorea</taxon>
        <taxon>Rhabditida</taxon>
        <taxon>Rhabditina</taxon>
        <taxon>Rhabditomorpha</taxon>
        <taxon>Strongyloidea</taxon>
        <taxon>Ancylostomatidae</taxon>
        <taxon>Ancylostomatinae</taxon>
        <taxon>Ancylostoma</taxon>
    </lineage>
</organism>
<comment type="caution">
    <text evidence="14">The sequence shown here is derived from an EMBL/GenBank/DDBJ whole genome shotgun (WGS) entry which is preliminary data.</text>
</comment>
<feature type="region of interest" description="Disordered" evidence="11">
    <location>
        <begin position="686"/>
        <end position="750"/>
    </location>
</feature>
<dbReference type="PROSITE" id="PS50127">
    <property type="entry name" value="UBC_2"/>
    <property type="match status" value="2"/>
</dbReference>
<evidence type="ECO:0000256" key="3">
    <source>
        <dbReference type="ARBA" id="ARBA00022679"/>
    </source>
</evidence>
<dbReference type="Gene3D" id="1.20.1280.270">
    <property type="match status" value="1"/>
</dbReference>
<dbReference type="InterPro" id="IPR050113">
    <property type="entry name" value="Ub_conjugating_enzyme"/>
</dbReference>
<feature type="active site" description="Glycyl thioester intermediate" evidence="10">
    <location>
        <position position="240"/>
    </location>
</feature>
<dbReference type="CDD" id="cd23798">
    <property type="entry name" value="UBCc_UBE2I"/>
    <property type="match status" value="2"/>
</dbReference>
<dbReference type="Pfam" id="PF00179">
    <property type="entry name" value="UQ_con"/>
    <property type="match status" value="2"/>
</dbReference>
<dbReference type="PROSITE" id="PS00183">
    <property type="entry name" value="UBC_1"/>
    <property type="match status" value="2"/>
</dbReference>
<evidence type="ECO:0000256" key="8">
    <source>
        <dbReference type="ARBA" id="ARBA00039165"/>
    </source>
</evidence>
<dbReference type="Gene3D" id="3.10.110.10">
    <property type="entry name" value="Ubiquitin Conjugating Enzyme"/>
    <property type="match status" value="2"/>
</dbReference>
<dbReference type="STRING" id="29170.A0A368H810"/>
<reference evidence="14 15" key="1">
    <citation type="submission" date="2014-10" db="EMBL/GenBank/DDBJ databases">
        <title>Draft genome of the hookworm Ancylostoma caninum.</title>
        <authorList>
            <person name="Mitreva M."/>
        </authorList>
    </citation>
    <scope>NUCLEOTIDE SEQUENCE [LARGE SCALE GENOMIC DNA]</scope>
    <source>
        <strain evidence="14 15">Baltimore</strain>
    </source>
</reference>
<dbReference type="AlphaFoldDB" id="A0A368H810"/>
<dbReference type="SMART" id="SM00212">
    <property type="entry name" value="UBCc"/>
    <property type="match status" value="2"/>
</dbReference>
<dbReference type="FunFam" id="3.10.110.10:FF:000013">
    <property type="entry name" value="SUMO-conjugating enzyme UBC9"/>
    <property type="match status" value="1"/>
</dbReference>
<protein>
    <recommendedName>
        <fullName evidence="8">SUMO-conjugating enzyme UBC9</fullName>
    </recommendedName>
    <alternativeName>
        <fullName evidence="9">Ubiquitin carrier protein 9</fullName>
    </alternativeName>
</protein>
<evidence type="ECO:0000256" key="11">
    <source>
        <dbReference type="SAM" id="MobiDB-lite"/>
    </source>
</evidence>
<comment type="subcellular location">
    <subcellularLocation>
        <location evidence="1">Nucleus</location>
    </subcellularLocation>
</comment>
<feature type="domain" description="JmjC" evidence="13">
    <location>
        <begin position="483"/>
        <end position="658"/>
    </location>
</feature>
<evidence type="ECO:0000259" key="12">
    <source>
        <dbReference type="PROSITE" id="PS50127"/>
    </source>
</evidence>
<dbReference type="OrthoDB" id="424465at2759"/>
<feature type="active site" description="Glycyl thioester intermediate" evidence="10">
    <location>
        <position position="93"/>
    </location>
</feature>
<keyword evidence="5" id="KW-0833">Ubl conjugation pathway</keyword>
<accession>A0A368H810</accession>
<dbReference type="Proteomes" id="UP000252519">
    <property type="component" value="Unassembled WGS sequence"/>
</dbReference>
<evidence type="ECO:0000256" key="4">
    <source>
        <dbReference type="ARBA" id="ARBA00022741"/>
    </source>
</evidence>
<name>A0A368H810_ANCCA</name>
<evidence type="ECO:0000256" key="6">
    <source>
        <dbReference type="ARBA" id="ARBA00022840"/>
    </source>
</evidence>
<evidence type="ECO:0000256" key="1">
    <source>
        <dbReference type="ARBA" id="ARBA00004123"/>
    </source>
</evidence>
<keyword evidence="15" id="KW-1185">Reference proteome</keyword>
<keyword evidence="7" id="KW-0539">Nucleus</keyword>
<dbReference type="SUPFAM" id="SSF51197">
    <property type="entry name" value="Clavaminate synthase-like"/>
    <property type="match status" value="1"/>
</dbReference>
<feature type="compositionally biased region" description="Acidic residues" evidence="11">
    <location>
        <begin position="703"/>
        <end position="713"/>
    </location>
</feature>
<dbReference type="EMBL" id="JOJR01000011">
    <property type="protein sequence ID" value="RCN51749.1"/>
    <property type="molecule type" value="Genomic_DNA"/>
</dbReference>
<dbReference type="FunFam" id="3.10.110.10:FF:000035">
    <property type="entry name" value="SUMO-conjugating enzyme ubc9"/>
    <property type="match status" value="1"/>
</dbReference>
<comment type="pathway">
    <text evidence="2">Protein modification; protein sumoylation.</text>
</comment>
<feature type="domain" description="UBC core" evidence="12">
    <location>
        <begin position="151"/>
        <end position="311"/>
    </location>
</feature>
<keyword evidence="14" id="KW-0436">Ligase</keyword>